<dbReference type="PANTHER" id="PTHR10668:SF105">
    <property type="entry name" value="DEHYDROGENASE-RELATED"/>
    <property type="match status" value="1"/>
</dbReference>
<sequence>MNTPRAFVVGSGPNGLVAAIRLARAGYRVRVIEAADRPGGAARSSHFHGTIVDDCAAVHPLAVVSPAFQRLGVTEKLPLSHPDIPLVHLVLPDHAVALHQSVDATAAGLATGSHAWRRLFSPLVARQSEMVSAALSAPAHVLGHGVHTAMHLGLRSMLPASTTAGLLGGGDAAALFAGIAAHTMAPLTGLLSSGAGVVLGLCGQTTGWPVVVGGTGVIAGILVDLLHQAGGEIVCGTTVTGLDALGICPGEPVVLSTTPRAAAAIVAASHNTFPRQPRRIARRYRRFVHGPAAWRVDFLLAGPIGWLAEQARSAGTVHIGGTARDVIDKEQAVNDSVVPDEPFVLVGQQYLADESRLAVHRGQTVYPVWVYAHVPAGCTGDETARIIATIDRHAPGFGGQIVDMRVRGPKALEEHNPNLYGGDIGGGAATPLQLLRRPRLVQPWDTGVPGVVLASASTSPGGGVHGMAGWQAAGYLLSGGRTTVG</sequence>
<evidence type="ECO:0000313" key="1">
    <source>
        <dbReference type="EMBL" id="MBN9644627.1"/>
    </source>
</evidence>
<evidence type="ECO:0000313" key="2">
    <source>
        <dbReference type="Proteomes" id="UP000664332"/>
    </source>
</evidence>
<keyword evidence="2" id="KW-1185">Reference proteome</keyword>
<dbReference type="Proteomes" id="UP000664332">
    <property type="component" value="Unassembled WGS sequence"/>
</dbReference>
<dbReference type="SUPFAM" id="SSF51905">
    <property type="entry name" value="FAD/NAD(P)-binding domain"/>
    <property type="match status" value="1"/>
</dbReference>
<dbReference type="AlphaFoldDB" id="A0A939E385"/>
<dbReference type="PRINTS" id="PR00419">
    <property type="entry name" value="ADXRDTASE"/>
</dbReference>
<protein>
    <submittedName>
        <fullName evidence="1">NAD(P)/FAD-dependent oxidoreductase</fullName>
    </submittedName>
</protein>
<dbReference type="RefSeq" id="WP_207279111.1">
    <property type="nucleotide sequence ID" value="NZ_JAFLEQ010000015.1"/>
</dbReference>
<dbReference type="InterPro" id="IPR036188">
    <property type="entry name" value="FAD/NAD-bd_sf"/>
</dbReference>
<comment type="caution">
    <text evidence="1">The sequence shown here is derived from an EMBL/GenBank/DDBJ whole genome shotgun (WGS) entry which is preliminary data.</text>
</comment>
<dbReference type="Pfam" id="PF13450">
    <property type="entry name" value="NAD_binding_8"/>
    <property type="match status" value="1"/>
</dbReference>
<proteinExistence type="predicted"/>
<name>A0A939E385_9CORY</name>
<organism evidence="1 2">
    <name type="scientific">Corynebacterium mendelii</name>
    <dbReference type="NCBI Taxonomy" id="2765362"/>
    <lineage>
        <taxon>Bacteria</taxon>
        <taxon>Bacillati</taxon>
        <taxon>Actinomycetota</taxon>
        <taxon>Actinomycetes</taxon>
        <taxon>Mycobacteriales</taxon>
        <taxon>Corynebacteriaceae</taxon>
        <taxon>Corynebacterium</taxon>
    </lineage>
</organism>
<dbReference type="Gene3D" id="3.50.50.60">
    <property type="entry name" value="FAD/NAD(P)-binding domain"/>
    <property type="match status" value="1"/>
</dbReference>
<dbReference type="PANTHER" id="PTHR10668">
    <property type="entry name" value="PHYTOENE DEHYDROGENASE"/>
    <property type="match status" value="1"/>
</dbReference>
<accession>A0A939E385</accession>
<dbReference type="EMBL" id="JAFLEQ010000015">
    <property type="protein sequence ID" value="MBN9644627.1"/>
    <property type="molecule type" value="Genomic_DNA"/>
</dbReference>
<gene>
    <name evidence="1" type="ORF">JZY06_08410</name>
</gene>
<reference evidence="1" key="1">
    <citation type="submission" date="2021-03" db="EMBL/GenBank/DDBJ databases">
        <authorList>
            <person name="Sun Q."/>
        </authorList>
    </citation>
    <scope>NUCLEOTIDE SEQUENCE</scope>
    <source>
        <strain evidence="1">CCM 8862</strain>
    </source>
</reference>